<dbReference type="Proteomes" id="UP000597617">
    <property type="component" value="Unassembled WGS sequence"/>
</dbReference>
<dbReference type="RefSeq" id="WP_196284246.1">
    <property type="nucleotide sequence ID" value="NZ_JADQDQ010000021.1"/>
</dbReference>
<gene>
    <name evidence="3" type="ORF">I2I05_21060</name>
</gene>
<dbReference type="InterPro" id="IPR036388">
    <property type="entry name" value="WH-like_DNA-bd_sf"/>
</dbReference>
<evidence type="ECO:0000256" key="1">
    <source>
        <dbReference type="ARBA" id="ARBA00038283"/>
    </source>
</evidence>
<evidence type="ECO:0000259" key="2">
    <source>
        <dbReference type="Pfam" id="PF01051"/>
    </source>
</evidence>
<comment type="caution">
    <text evidence="3">The sequence shown here is derived from an EMBL/GenBank/DDBJ whole genome shotgun (WGS) entry which is preliminary data.</text>
</comment>
<dbReference type="InterPro" id="IPR000525">
    <property type="entry name" value="Initiator_Rep_WH1"/>
</dbReference>
<name>A0ABS0INE0_9BACT</name>
<proteinExistence type="inferred from homology"/>
<reference evidence="3 4" key="1">
    <citation type="submission" date="2020-11" db="EMBL/GenBank/DDBJ databases">
        <authorList>
            <person name="Kim M.K."/>
        </authorList>
    </citation>
    <scope>NUCLEOTIDE SEQUENCE [LARGE SCALE GENOMIC DNA]</scope>
    <source>
        <strain evidence="3 4">BT683</strain>
    </source>
</reference>
<dbReference type="Gene3D" id="1.10.10.10">
    <property type="entry name" value="Winged helix-like DNA-binding domain superfamily/Winged helix DNA-binding domain"/>
    <property type="match status" value="2"/>
</dbReference>
<evidence type="ECO:0000313" key="4">
    <source>
        <dbReference type="Proteomes" id="UP000597617"/>
    </source>
</evidence>
<dbReference type="Pfam" id="PF01051">
    <property type="entry name" value="Rep3_N"/>
    <property type="match status" value="1"/>
</dbReference>
<keyword evidence="4" id="KW-1185">Reference proteome</keyword>
<organism evidence="3 4">
    <name type="scientific">Hymenobacter jeongseonensis</name>
    <dbReference type="NCBI Taxonomy" id="2791027"/>
    <lineage>
        <taxon>Bacteria</taxon>
        <taxon>Pseudomonadati</taxon>
        <taxon>Bacteroidota</taxon>
        <taxon>Cytophagia</taxon>
        <taxon>Cytophagales</taxon>
        <taxon>Hymenobacteraceae</taxon>
        <taxon>Hymenobacter</taxon>
    </lineage>
</organism>
<dbReference type="EMBL" id="JADQDQ010000021">
    <property type="protein sequence ID" value="MBF9239895.1"/>
    <property type="molecule type" value="Genomic_DNA"/>
</dbReference>
<sequence length="388" mass="43694">MESVSVTALPLVVQHNALVNARFNMSALEMRFFLALLSRIGRDDDSFMVCEVPVREICSSSASNAIYNEVREMVRSIGTRALFIEALSPDGKRVKDPDVLTLPLMGRAYYRRKTGMVEASFNENIRPYLLELRDNFTKAQLSQLLKLKSPVSHRIYWLLREYAAFGKRVIGLAELRNVLGLTTEYQNRFDHFRDRVLDRAQMELAQTDLPFTYEVIKQGRIITEIRFLFSPAGSVALASSVEPTGWEAGVLAAGVGEKSLPAIRMQLEGGLYDEGYINFVLQTIRAKVLQGKVKKEGGAVFKALTEGYLLEEYRKQIAKAQVKQQKSAKKGVDSSSVRIRLEDAEAAYETMRKKGKAPASFDENLEQTYLSQGFVLVQNEAGNWLIKD</sequence>
<dbReference type="SUPFAM" id="SSF46785">
    <property type="entry name" value="Winged helix' DNA-binding domain"/>
    <property type="match status" value="2"/>
</dbReference>
<evidence type="ECO:0000313" key="3">
    <source>
        <dbReference type="EMBL" id="MBF9239895.1"/>
    </source>
</evidence>
<comment type="similarity">
    <text evidence="1">Belongs to the initiator RepB protein family.</text>
</comment>
<accession>A0ABS0INE0</accession>
<dbReference type="InterPro" id="IPR036390">
    <property type="entry name" value="WH_DNA-bd_sf"/>
</dbReference>
<dbReference type="Pfam" id="PF21205">
    <property type="entry name" value="Rep3_C"/>
    <property type="match status" value="1"/>
</dbReference>
<feature type="domain" description="Initiator Rep protein WH1" evidence="2">
    <location>
        <begin position="12"/>
        <end position="159"/>
    </location>
</feature>
<protein>
    <submittedName>
        <fullName evidence="3">Replication initiation protein</fullName>
    </submittedName>
</protein>